<dbReference type="InterPro" id="IPR012677">
    <property type="entry name" value="Nucleotide-bd_a/b_plait_sf"/>
</dbReference>
<proteinExistence type="predicted"/>
<gene>
    <name evidence="4" type="primary">Acey_s0031.g2372</name>
    <name evidence="4" type="ORF">Y032_0031g2372</name>
</gene>
<dbReference type="OrthoDB" id="5873178at2759"/>
<keyword evidence="5" id="KW-1185">Reference proteome</keyword>
<organism evidence="4 5">
    <name type="scientific">Ancylostoma ceylanicum</name>
    <dbReference type="NCBI Taxonomy" id="53326"/>
    <lineage>
        <taxon>Eukaryota</taxon>
        <taxon>Metazoa</taxon>
        <taxon>Ecdysozoa</taxon>
        <taxon>Nematoda</taxon>
        <taxon>Chromadorea</taxon>
        <taxon>Rhabditida</taxon>
        <taxon>Rhabditina</taxon>
        <taxon>Rhabditomorpha</taxon>
        <taxon>Strongyloidea</taxon>
        <taxon>Ancylostomatidae</taxon>
        <taxon>Ancylostomatinae</taxon>
        <taxon>Ancylostoma</taxon>
    </lineage>
</organism>
<reference evidence="5" key="1">
    <citation type="journal article" date="2015" name="Nat. Genet.">
        <title>The genome and transcriptome of the zoonotic hookworm Ancylostoma ceylanicum identify infection-specific gene families.</title>
        <authorList>
            <person name="Schwarz E.M."/>
            <person name="Hu Y."/>
            <person name="Antoshechkin I."/>
            <person name="Miller M.M."/>
            <person name="Sternberg P.W."/>
            <person name="Aroian R.V."/>
        </authorList>
    </citation>
    <scope>NUCLEOTIDE SEQUENCE</scope>
    <source>
        <strain evidence="5">HY135</strain>
    </source>
</reference>
<dbReference type="InterPro" id="IPR050374">
    <property type="entry name" value="RRT5_SRSF_SR"/>
</dbReference>
<dbReference type="EMBL" id="JARK01001367">
    <property type="protein sequence ID" value="EYC17281.1"/>
    <property type="molecule type" value="Genomic_DNA"/>
</dbReference>
<evidence type="ECO:0000256" key="1">
    <source>
        <dbReference type="ARBA" id="ARBA00022884"/>
    </source>
</evidence>
<dbReference type="GO" id="GO:0005634">
    <property type="term" value="C:nucleus"/>
    <property type="evidence" value="ECO:0007669"/>
    <property type="project" value="TreeGrafter"/>
</dbReference>
<evidence type="ECO:0000313" key="5">
    <source>
        <dbReference type="Proteomes" id="UP000024635"/>
    </source>
</evidence>
<feature type="domain" description="RRM" evidence="3">
    <location>
        <begin position="3"/>
        <end position="57"/>
    </location>
</feature>
<protein>
    <recommendedName>
        <fullName evidence="3">RRM domain-containing protein</fullName>
    </recommendedName>
</protein>
<dbReference type="InterPro" id="IPR000504">
    <property type="entry name" value="RRM_dom"/>
</dbReference>
<dbReference type="STRING" id="53326.A0A016UQS7"/>
<dbReference type="Pfam" id="PF00076">
    <property type="entry name" value="RRM_1"/>
    <property type="match status" value="1"/>
</dbReference>
<keyword evidence="1" id="KW-0694">RNA-binding</keyword>
<dbReference type="PANTHER" id="PTHR23003">
    <property type="entry name" value="RNA RECOGNITION MOTIF RRM DOMAIN CONTAINING PROTEIN"/>
    <property type="match status" value="1"/>
</dbReference>
<evidence type="ECO:0000256" key="2">
    <source>
        <dbReference type="SAM" id="MobiDB-lite"/>
    </source>
</evidence>
<dbReference type="InterPro" id="IPR035979">
    <property type="entry name" value="RBD_domain_sf"/>
</dbReference>
<evidence type="ECO:0000259" key="3">
    <source>
        <dbReference type="Pfam" id="PF00076"/>
    </source>
</evidence>
<dbReference type="SUPFAM" id="SSF54928">
    <property type="entry name" value="RNA-binding domain, RBD"/>
    <property type="match status" value="1"/>
</dbReference>
<accession>A0A016UQS7</accession>
<feature type="region of interest" description="Disordered" evidence="2">
    <location>
        <begin position="169"/>
        <end position="202"/>
    </location>
</feature>
<sequence>MRNDLKDLMRKAGCEVTFADAHKNERNEGVVCFATREDLERALDKLQGEEINGRKLKLIDDSEKRSRSRSRDRKRSRSRRSVSYRIFKAAEATLVLDPGAARAQGVPASPVRDLVLARTPARAAHHRRKRRMAADRSRDRAHEASKFFAFYFGWVIYLKYFSVDILRSRDGSPRRSASPAGNDNGNGEAEMRSRSPTPPNDD</sequence>
<dbReference type="GO" id="GO:0003729">
    <property type="term" value="F:mRNA binding"/>
    <property type="evidence" value="ECO:0007669"/>
    <property type="project" value="TreeGrafter"/>
</dbReference>
<dbReference type="PANTHER" id="PTHR23003:SF51">
    <property type="entry name" value="SERINE-ARGININE PROTEIN 55"/>
    <property type="match status" value="1"/>
</dbReference>
<dbReference type="Gene3D" id="3.30.70.330">
    <property type="match status" value="1"/>
</dbReference>
<dbReference type="AlphaFoldDB" id="A0A016UQS7"/>
<name>A0A016UQS7_9BILA</name>
<dbReference type="GO" id="GO:0005737">
    <property type="term" value="C:cytoplasm"/>
    <property type="evidence" value="ECO:0007669"/>
    <property type="project" value="TreeGrafter"/>
</dbReference>
<comment type="caution">
    <text evidence="4">The sequence shown here is derived from an EMBL/GenBank/DDBJ whole genome shotgun (WGS) entry which is preliminary data.</text>
</comment>
<evidence type="ECO:0000313" key="4">
    <source>
        <dbReference type="EMBL" id="EYC17281.1"/>
    </source>
</evidence>
<dbReference type="Proteomes" id="UP000024635">
    <property type="component" value="Unassembled WGS sequence"/>
</dbReference>